<sequence>MYGATYGSLIEQFERSKAIKLLRHLPADRRGVGKYTDTTAVVVHSTVGDDTPMLLPGSLTPQTAMIHRCHCRGCSPHRRRRHL</sequence>
<dbReference type="EMBL" id="BLXT01004508">
    <property type="protein sequence ID" value="GFO13847.1"/>
    <property type="molecule type" value="Genomic_DNA"/>
</dbReference>
<dbReference type="Proteomes" id="UP000735302">
    <property type="component" value="Unassembled WGS sequence"/>
</dbReference>
<accession>A0AAV4B3Y6</accession>
<proteinExistence type="predicted"/>
<evidence type="ECO:0000313" key="1">
    <source>
        <dbReference type="EMBL" id="GFO13847.1"/>
    </source>
</evidence>
<reference evidence="1 2" key="1">
    <citation type="journal article" date="2021" name="Elife">
        <title>Chloroplast acquisition without the gene transfer in kleptoplastic sea slugs, Plakobranchus ocellatus.</title>
        <authorList>
            <person name="Maeda T."/>
            <person name="Takahashi S."/>
            <person name="Yoshida T."/>
            <person name="Shimamura S."/>
            <person name="Takaki Y."/>
            <person name="Nagai Y."/>
            <person name="Toyoda A."/>
            <person name="Suzuki Y."/>
            <person name="Arimoto A."/>
            <person name="Ishii H."/>
            <person name="Satoh N."/>
            <person name="Nishiyama T."/>
            <person name="Hasebe M."/>
            <person name="Maruyama T."/>
            <person name="Minagawa J."/>
            <person name="Obokata J."/>
            <person name="Shigenobu S."/>
        </authorList>
    </citation>
    <scope>NUCLEOTIDE SEQUENCE [LARGE SCALE GENOMIC DNA]</scope>
</reference>
<keyword evidence="2" id="KW-1185">Reference proteome</keyword>
<comment type="caution">
    <text evidence="1">The sequence shown here is derived from an EMBL/GenBank/DDBJ whole genome shotgun (WGS) entry which is preliminary data.</text>
</comment>
<name>A0AAV4B3Y6_9GAST</name>
<dbReference type="AlphaFoldDB" id="A0AAV4B3Y6"/>
<gene>
    <name evidence="1" type="ORF">PoB_004035200</name>
</gene>
<protein>
    <submittedName>
        <fullName evidence="1">Uncharacterized protein</fullName>
    </submittedName>
</protein>
<evidence type="ECO:0000313" key="2">
    <source>
        <dbReference type="Proteomes" id="UP000735302"/>
    </source>
</evidence>
<organism evidence="1 2">
    <name type="scientific">Plakobranchus ocellatus</name>
    <dbReference type="NCBI Taxonomy" id="259542"/>
    <lineage>
        <taxon>Eukaryota</taxon>
        <taxon>Metazoa</taxon>
        <taxon>Spiralia</taxon>
        <taxon>Lophotrochozoa</taxon>
        <taxon>Mollusca</taxon>
        <taxon>Gastropoda</taxon>
        <taxon>Heterobranchia</taxon>
        <taxon>Euthyneura</taxon>
        <taxon>Panpulmonata</taxon>
        <taxon>Sacoglossa</taxon>
        <taxon>Placobranchoidea</taxon>
        <taxon>Plakobranchidae</taxon>
        <taxon>Plakobranchus</taxon>
    </lineage>
</organism>